<evidence type="ECO:0000313" key="2">
    <source>
        <dbReference type="EMBL" id="GFC82485.1"/>
    </source>
</evidence>
<feature type="non-terminal residue" evidence="2">
    <location>
        <position position="1"/>
    </location>
</feature>
<evidence type="ECO:0000259" key="1">
    <source>
        <dbReference type="PROSITE" id="PS50878"/>
    </source>
</evidence>
<dbReference type="EMBL" id="BKCJ011084772">
    <property type="protein sequence ID" value="GFC82485.1"/>
    <property type="molecule type" value="Genomic_DNA"/>
</dbReference>
<reference evidence="2" key="1">
    <citation type="journal article" date="2019" name="Sci. Rep.">
        <title>Draft genome of Tanacetum cinerariifolium, the natural source of mosquito coil.</title>
        <authorList>
            <person name="Yamashiro T."/>
            <person name="Shiraishi A."/>
            <person name="Satake H."/>
            <person name="Nakayama K."/>
        </authorList>
    </citation>
    <scope>NUCLEOTIDE SEQUENCE</scope>
</reference>
<comment type="caution">
    <text evidence="2">The sequence shown here is derived from an EMBL/GenBank/DDBJ whole genome shotgun (WGS) entry which is preliminary data.</text>
</comment>
<dbReference type="SUPFAM" id="SSF56672">
    <property type="entry name" value="DNA/RNA polymerases"/>
    <property type="match status" value="1"/>
</dbReference>
<feature type="non-terminal residue" evidence="2">
    <location>
        <position position="129"/>
    </location>
</feature>
<keyword evidence="2" id="KW-0548">Nucleotidyltransferase</keyword>
<proteinExistence type="predicted"/>
<dbReference type="PANTHER" id="PTHR31635">
    <property type="entry name" value="REVERSE TRANSCRIPTASE DOMAIN-CONTAINING PROTEIN-RELATED"/>
    <property type="match status" value="1"/>
</dbReference>
<dbReference type="InterPro" id="IPR000477">
    <property type="entry name" value="RT_dom"/>
</dbReference>
<organism evidence="2">
    <name type="scientific">Tanacetum cinerariifolium</name>
    <name type="common">Dalmatian daisy</name>
    <name type="synonym">Chrysanthemum cinerariifolium</name>
    <dbReference type="NCBI Taxonomy" id="118510"/>
    <lineage>
        <taxon>Eukaryota</taxon>
        <taxon>Viridiplantae</taxon>
        <taxon>Streptophyta</taxon>
        <taxon>Embryophyta</taxon>
        <taxon>Tracheophyta</taxon>
        <taxon>Spermatophyta</taxon>
        <taxon>Magnoliopsida</taxon>
        <taxon>eudicotyledons</taxon>
        <taxon>Gunneridae</taxon>
        <taxon>Pentapetalae</taxon>
        <taxon>asterids</taxon>
        <taxon>campanulids</taxon>
        <taxon>Asterales</taxon>
        <taxon>Asteraceae</taxon>
        <taxon>Asteroideae</taxon>
        <taxon>Anthemideae</taxon>
        <taxon>Anthemidinae</taxon>
        <taxon>Tanacetum</taxon>
    </lineage>
</organism>
<dbReference type="InterPro" id="IPR043502">
    <property type="entry name" value="DNA/RNA_pol_sf"/>
</dbReference>
<keyword evidence="2" id="KW-0695">RNA-directed DNA polymerase</keyword>
<dbReference type="PANTHER" id="PTHR31635:SF196">
    <property type="entry name" value="REVERSE TRANSCRIPTASE DOMAIN-CONTAINING PROTEIN-RELATED"/>
    <property type="match status" value="1"/>
</dbReference>
<dbReference type="PROSITE" id="PS50878">
    <property type="entry name" value="RT_POL"/>
    <property type="match status" value="1"/>
</dbReference>
<accession>A0A699R9M1</accession>
<gene>
    <name evidence="2" type="ORF">Tci_854455</name>
</gene>
<name>A0A699R9M1_TANCI</name>
<feature type="domain" description="Reverse transcriptase" evidence="1">
    <location>
        <begin position="1"/>
        <end position="129"/>
    </location>
</feature>
<dbReference type="GO" id="GO:0003964">
    <property type="term" value="F:RNA-directed DNA polymerase activity"/>
    <property type="evidence" value="ECO:0007669"/>
    <property type="project" value="UniProtKB-KW"/>
</dbReference>
<protein>
    <submittedName>
        <fullName evidence="2">RNA-directed DNA polymerase, eukaryota, reverse transcriptase zinc-binding domain protein</fullName>
    </submittedName>
</protein>
<sequence>QQAMFLKVDFAKAYDSVRWDYLDDVLIAFGFGTRWRSWIQGSLNPGKASILVNGSPTSEFQFHRGLKQGDPLASFLFILIMESLHLSLNRAIDVGVFSGLRIDDDLTISHLFYADDVIFMGDWYNQNLK</sequence>
<keyword evidence="2" id="KW-0808">Transferase</keyword>
<dbReference type="AlphaFoldDB" id="A0A699R9M1"/>
<dbReference type="Pfam" id="PF00078">
    <property type="entry name" value="RVT_1"/>
    <property type="match status" value="1"/>
</dbReference>